<feature type="transmembrane region" description="Helical" evidence="1">
    <location>
        <begin position="369"/>
        <end position="391"/>
    </location>
</feature>
<evidence type="ECO:0000313" key="2">
    <source>
        <dbReference type="EMBL" id="MBO3734710.1"/>
    </source>
</evidence>
<keyword evidence="1" id="KW-1133">Transmembrane helix</keyword>
<dbReference type="Proteomes" id="UP000681341">
    <property type="component" value="Unassembled WGS sequence"/>
</dbReference>
<feature type="transmembrane region" description="Helical" evidence="1">
    <location>
        <begin position="196"/>
        <end position="218"/>
    </location>
</feature>
<feature type="transmembrane region" description="Helical" evidence="1">
    <location>
        <begin position="55"/>
        <end position="76"/>
    </location>
</feature>
<evidence type="ECO:0000313" key="3">
    <source>
        <dbReference type="Proteomes" id="UP000681341"/>
    </source>
</evidence>
<protein>
    <submittedName>
        <fullName evidence="2">Uncharacterized protein</fullName>
    </submittedName>
</protein>
<comment type="caution">
    <text evidence="2">The sequence shown here is derived from an EMBL/GenBank/DDBJ whole genome shotgun (WGS) entry which is preliminary data.</text>
</comment>
<feature type="transmembrane region" description="Helical" evidence="1">
    <location>
        <begin position="161"/>
        <end position="181"/>
    </location>
</feature>
<keyword evidence="1" id="KW-0472">Membrane</keyword>
<keyword evidence="3" id="KW-1185">Reference proteome</keyword>
<dbReference type="EMBL" id="JAGFNP010000010">
    <property type="protein sequence ID" value="MBO3734710.1"/>
    <property type="molecule type" value="Genomic_DNA"/>
</dbReference>
<feature type="transmembrane region" description="Helical" evidence="1">
    <location>
        <begin position="6"/>
        <end position="24"/>
    </location>
</feature>
<keyword evidence="1" id="KW-0812">Transmembrane</keyword>
<dbReference type="RefSeq" id="WP_208497950.1">
    <property type="nucleotide sequence ID" value="NZ_JAGFNP010000010.1"/>
</dbReference>
<name>A0ABS3U7F7_9ACTN</name>
<evidence type="ECO:0000256" key="1">
    <source>
        <dbReference type="SAM" id="Phobius"/>
    </source>
</evidence>
<accession>A0ABS3U7F7</accession>
<reference evidence="2 3" key="1">
    <citation type="submission" date="2021-03" db="EMBL/GenBank/DDBJ databases">
        <title>Glycomyces sp. nov., a novel actinomycete isolated from soil.</title>
        <authorList>
            <person name="Yang X."/>
            <person name="Xu X."/>
        </authorList>
    </citation>
    <scope>NUCLEOTIDE SEQUENCE [LARGE SCALE GENOMIC DNA]</scope>
    <source>
        <strain evidence="2 3">NEAU-S30</strain>
    </source>
</reference>
<proteinExistence type="predicted"/>
<feature type="transmembrane region" description="Helical" evidence="1">
    <location>
        <begin position="96"/>
        <end position="116"/>
    </location>
</feature>
<organism evidence="2 3">
    <name type="scientific">Glycomyces niveus</name>
    <dbReference type="NCBI Taxonomy" id="2820287"/>
    <lineage>
        <taxon>Bacteria</taxon>
        <taxon>Bacillati</taxon>
        <taxon>Actinomycetota</taxon>
        <taxon>Actinomycetes</taxon>
        <taxon>Glycomycetales</taxon>
        <taxon>Glycomycetaceae</taxon>
        <taxon>Glycomyces</taxon>
    </lineage>
</organism>
<sequence length="394" mass="42234">MADVSLIGLGVLIQLYVLLILAYADRLAEIGILHVTSTMFPAGTEDTQRPPAGRLLAVWAIRTLVAVATLLIAVLPFALVELVTVEYTLVGPSWKWFYAASAIAITSGTVVWLMMLRGKRSEAKIKRGALHLPTLDSIGGHAAAADVADQIRAAGLISRRGFFTTTVGVTATIASCAVYSANPVLASYTRAEQDGIGFAMLMAGAVIVGVASYVFGRLQAPAGEALRRIEYLYGSRLADAERDFRLVAAYRASLPRYLRAAAARYLRKDWFTDVDTKGPRMASMTLLAAADIIQRSDFNGAAFAAAPPPQVREVGLRAAAVLVSPWDRAALAALARAADVLDEHGEVRPELVEATEYRFQRRLRDMTDLSGRVLAAIAGAIAAVTSIVTLMNVF</sequence>
<gene>
    <name evidence="2" type="ORF">J5V16_17940</name>
</gene>